<sequence length="101" mass="11032">MAELCWVLILLADIETENVKVGAAQCIAIISFTKPRLVFTKGHKYAASSSLLILKTNRMIYTVRKKRALQVPSGSNESRVAADTKDDPISVSCGAPVRLIE</sequence>
<feature type="signal peptide" evidence="1">
    <location>
        <begin position="1"/>
        <end position="16"/>
    </location>
</feature>
<accession>A0AAD4QVG5</accession>
<evidence type="ECO:0000256" key="1">
    <source>
        <dbReference type="SAM" id="SignalP"/>
    </source>
</evidence>
<dbReference type="AlphaFoldDB" id="A0AAD4QVG5"/>
<keyword evidence="3" id="KW-1185">Reference proteome</keyword>
<organism evidence="2 3">
    <name type="scientific">Ditylenchus destructor</name>
    <dbReference type="NCBI Taxonomy" id="166010"/>
    <lineage>
        <taxon>Eukaryota</taxon>
        <taxon>Metazoa</taxon>
        <taxon>Ecdysozoa</taxon>
        <taxon>Nematoda</taxon>
        <taxon>Chromadorea</taxon>
        <taxon>Rhabditida</taxon>
        <taxon>Tylenchina</taxon>
        <taxon>Tylenchomorpha</taxon>
        <taxon>Sphaerularioidea</taxon>
        <taxon>Anguinidae</taxon>
        <taxon>Anguininae</taxon>
        <taxon>Ditylenchus</taxon>
    </lineage>
</organism>
<comment type="caution">
    <text evidence="2">The sequence shown here is derived from an EMBL/GenBank/DDBJ whole genome shotgun (WGS) entry which is preliminary data.</text>
</comment>
<proteinExistence type="predicted"/>
<gene>
    <name evidence="2" type="ORF">DdX_14609</name>
</gene>
<dbReference type="EMBL" id="JAKKPZ010000075">
    <property type="protein sequence ID" value="KAI1703866.1"/>
    <property type="molecule type" value="Genomic_DNA"/>
</dbReference>
<evidence type="ECO:0000313" key="3">
    <source>
        <dbReference type="Proteomes" id="UP001201812"/>
    </source>
</evidence>
<protein>
    <submittedName>
        <fullName evidence="2">Uncharacterized protein</fullName>
    </submittedName>
</protein>
<evidence type="ECO:0000313" key="2">
    <source>
        <dbReference type="EMBL" id="KAI1703866.1"/>
    </source>
</evidence>
<feature type="chain" id="PRO_5041960397" evidence="1">
    <location>
        <begin position="17"/>
        <end position="101"/>
    </location>
</feature>
<reference evidence="2" key="1">
    <citation type="submission" date="2022-01" db="EMBL/GenBank/DDBJ databases">
        <title>Genome Sequence Resource for Two Populations of Ditylenchus destructor, the Migratory Endoparasitic Phytonematode.</title>
        <authorList>
            <person name="Zhang H."/>
            <person name="Lin R."/>
            <person name="Xie B."/>
        </authorList>
    </citation>
    <scope>NUCLEOTIDE SEQUENCE</scope>
    <source>
        <strain evidence="2">BazhouSP</strain>
    </source>
</reference>
<name>A0AAD4QVG5_9BILA</name>
<keyword evidence="1" id="KW-0732">Signal</keyword>
<dbReference type="Proteomes" id="UP001201812">
    <property type="component" value="Unassembled WGS sequence"/>
</dbReference>